<dbReference type="InterPro" id="IPR011518">
    <property type="entry name" value="Transposase_36"/>
</dbReference>
<dbReference type="Proteomes" id="UP000019812">
    <property type="component" value="Unassembled WGS sequence"/>
</dbReference>
<proteinExistence type="predicted"/>
<dbReference type="Pfam" id="PF07592">
    <property type="entry name" value="DDE_Tnp_ISAZ013"/>
    <property type="match status" value="1"/>
</dbReference>
<dbReference type="EMBL" id="JDSS02000024">
    <property type="protein sequence ID" value="KFB67864.1"/>
    <property type="molecule type" value="Genomic_DNA"/>
</dbReference>
<organism evidence="1 2">
    <name type="scientific">Candidatus Accumulibacter vicinus</name>
    <dbReference type="NCBI Taxonomy" id="2954382"/>
    <lineage>
        <taxon>Bacteria</taxon>
        <taxon>Pseudomonadati</taxon>
        <taxon>Pseudomonadota</taxon>
        <taxon>Betaproteobacteria</taxon>
        <taxon>Candidatus Accumulibacter</taxon>
    </lineage>
</organism>
<dbReference type="STRING" id="1457154.CAPSK01_002452"/>
<protein>
    <submittedName>
        <fullName evidence="1">Rhodopirellula transposase</fullName>
    </submittedName>
</protein>
<sequence>MSRQVVVNLIGNTTADTGLRIKAALDENAYTSGIKVSDEELPSLAIERDPFHGEWNYRLIPRSNDK</sequence>
<dbReference type="AlphaFoldDB" id="A0A084XZH0"/>
<reference evidence="1 2" key="1">
    <citation type="submission" date="2014-07" db="EMBL/GenBank/DDBJ databases">
        <title>Expanding our view of genomic diversity in Candidatus Accumulibacter clades.</title>
        <authorList>
            <person name="Skennerton C.T."/>
            <person name="Barr J.J."/>
            <person name="Slater F.R."/>
            <person name="Bond P.L."/>
            <person name="Tyson G.W."/>
        </authorList>
    </citation>
    <scope>NUCLEOTIDE SEQUENCE [LARGE SCALE GENOMIC DNA]</scope>
    <source>
        <strain evidence="2">SK-01</strain>
    </source>
</reference>
<name>A0A084XZH0_9PROT</name>
<evidence type="ECO:0000313" key="1">
    <source>
        <dbReference type="EMBL" id="KFB67864.1"/>
    </source>
</evidence>
<accession>A0A084XZH0</accession>
<gene>
    <name evidence="1" type="ORF">CAPSK01_002452</name>
</gene>
<comment type="caution">
    <text evidence="1">The sequence shown here is derived from an EMBL/GenBank/DDBJ whole genome shotgun (WGS) entry which is preliminary data.</text>
</comment>
<evidence type="ECO:0000313" key="2">
    <source>
        <dbReference type="Proteomes" id="UP000019812"/>
    </source>
</evidence>